<accession>A0A4R9JP89</accession>
<dbReference type="RefSeq" id="WP_135621106.1">
    <property type="nucleotide sequence ID" value="NZ_RQGG01000050.1"/>
</dbReference>
<dbReference type="Proteomes" id="UP000297609">
    <property type="component" value="Unassembled WGS sequence"/>
</dbReference>
<reference evidence="1" key="1">
    <citation type="journal article" date="2019" name="PLoS Negl. Trop. Dis.">
        <title>Revisiting the worldwide diversity of Leptospira species in the environment.</title>
        <authorList>
            <person name="Vincent A.T."/>
            <person name="Schiettekatte O."/>
            <person name="Bourhy P."/>
            <person name="Veyrier F.J."/>
            <person name="Picardeau M."/>
        </authorList>
    </citation>
    <scope>NUCLEOTIDE SEQUENCE [LARGE SCALE GENOMIC DNA]</scope>
    <source>
        <strain evidence="1">201702454</strain>
    </source>
</reference>
<dbReference type="InterPro" id="IPR008551">
    <property type="entry name" value="TANGO2"/>
</dbReference>
<sequence length="268" mass="30266">MCLVVIAHRIHPDYPLVVVSNRDEFFERPTEALHVWDTNSKILAGKDLKAGGTWLGGNRFGKLAFLTNVRNFRKPPHPSPKSRGELVKRFLESDQTLRVSTYADEIKSQKENYEGFNLFLFDGSEALAVGGDPFGIHLVEKGFHAVSNASWNSPWPKTIKLQSQVEELVQASMNQTISQQEIESELFCSLSDGELVKDENSLPDTGIGLERERYLSSVRIKTPKYGTRASTLVFYGKGTLSMIERTFSDPLSDDYTERRLVLEFSETK</sequence>
<gene>
    <name evidence="1" type="ORF">EHQ59_16655</name>
</gene>
<name>A0A4R9JP89_9LEPT</name>
<organism evidence="1 2">
    <name type="scientific">Leptospira kemamanensis</name>
    <dbReference type="NCBI Taxonomy" id="2484942"/>
    <lineage>
        <taxon>Bacteria</taxon>
        <taxon>Pseudomonadati</taxon>
        <taxon>Spirochaetota</taxon>
        <taxon>Spirochaetia</taxon>
        <taxon>Leptospirales</taxon>
        <taxon>Leptospiraceae</taxon>
        <taxon>Leptospira</taxon>
    </lineage>
</organism>
<dbReference type="EMBL" id="RQGG01000050">
    <property type="protein sequence ID" value="TGL47322.1"/>
    <property type="molecule type" value="Genomic_DNA"/>
</dbReference>
<evidence type="ECO:0000313" key="2">
    <source>
        <dbReference type="Proteomes" id="UP000297609"/>
    </source>
</evidence>
<dbReference type="OrthoDB" id="4380123at2"/>
<dbReference type="PANTHER" id="PTHR17985:SF8">
    <property type="entry name" value="TRANSPORT AND GOLGI ORGANIZATION PROTEIN 2 HOMOLOG"/>
    <property type="match status" value="1"/>
</dbReference>
<evidence type="ECO:0000313" key="1">
    <source>
        <dbReference type="EMBL" id="TGL47322.1"/>
    </source>
</evidence>
<proteinExistence type="predicted"/>
<dbReference type="Pfam" id="PF05742">
    <property type="entry name" value="TANGO2"/>
    <property type="match status" value="1"/>
</dbReference>
<dbReference type="AlphaFoldDB" id="A0A4R9JP89"/>
<protein>
    <submittedName>
        <fullName evidence="1">NRDE family protein</fullName>
    </submittedName>
</protein>
<comment type="caution">
    <text evidence="1">The sequence shown here is derived from an EMBL/GenBank/DDBJ whole genome shotgun (WGS) entry which is preliminary data.</text>
</comment>
<dbReference type="PANTHER" id="PTHR17985">
    <property type="entry name" value="SER/THR-RICH PROTEIN T10 IN DGCR REGION"/>
    <property type="match status" value="1"/>
</dbReference>
<keyword evidence="2" id="KW-1185">Reference proteome</keyword>